<reference evidence="2" key="1">
    <citation type="submission" date="2022-12" db="EMBL/GenBank/DDBJ databases">
        <authorList>
            <person name="Wang J."/>
        </authorList>
    </citation>
    <scope>NUCLEOTIDE SEQUENCE</scope>
    <source>
        <strain evidence="2">HY-45-18</strain>
    </source>
</reference>
<gene>
    <name evidence="2" type="ORF">OW763_04750</name>
</gene>
<accession>A0ABT4CXE7</accession>
<evidence type="ECO:0000313" key="3">
    <source>
        <dbReference type="Proteomes" id="UP001078443"/>
    </source>
</evidence>
<sequence length="92" mass="10830">MEYKLNKIDIELRQRVHDATKKGKIHGNKDLNKIDKDKREHKKEEREGNFKEKLAKQKKKKKITVDAVKAENVNIEAFKEEVSAGKFLNIKK</sequence>
<dbReference type="RefSeq" id="WP_268039936.1">
    <property type="nucleotide sequence ID" value="NZ_JAPQER010000002.1"/>
</dbReference>
<feature type="region of interest" description="Disordered" evidence="1">
    <location>
        <begin position="20"/>
        <end position="56"/>
    </location>
</feature>
<evidence type="ECO:0000256" key="1">
    <source>
        <dbReference type="SAM" id="MobiDB-lite"/>
    </source>
</evidence>
<protein>
    <submittedName>
        <fullName evidence="2">Uncharacterized protein</fullName>
    </submittedName>
</protein>
<keyword evidence="3" id="KW-1185">Reference proteome</keyword>
<feature type="compositionally biased region" description="Basic and acidic residues" evidence="1">
    <location>
        <begin position="20"/>
        <end position="55"/>
    </location>
</feature>
<evidence type="ECO:0000313" key="2">
    <source>
        <dbReference type="EMBL" id="MCY6483660.1"/>
    </source>
</evidence>
<dbReference type="Proteomes" id="UP001078443">
    <property type="component" value="Unassembled WGS sequence"/>
</dbReference>
<name>A0ABT4CXE7_9CLOT</name>
<proteinExistence type="predicted"/>
<dbReference type="EMBL" id="JAPQER010000002">
    <property type="protein sequence ID" value="MCY6483660.1"/>
    <property type="molecule type" value="Genomic_DNA"/>
</dbReference>
<comment type="caution">
    <text evidence="2">The sequence shown here is derived from an EMBL/GenBank/DDBJ whole genome shotgun (WGS) entry which is preliminary data.</text>
</comment>
<organism evidence="2 3">
    <name type="scientific">Clostridium aestuarii</name>
    <dbReference type="NCBI Taxonomy" id="338193"/>
    <lineage>
        <taxon>Bacteria</taxon>
        <taxon>Bacillati</taxon>
        <taxon>Bacillota</taxon>
        <taxon>Clostridia</taxon>
        <taxon>Eubacteriales</taxon>
        <taxon>Clostridiaceae</taxon>
        <taxon>Clostridium</taxon>
    </lineage>
</organism>